<organism evidence="4 5">
    <name type="scientific">Pseudonocardia charpentierae</name>
    <dbReference type="NCBI Taxonomy" id="3075545"/>
    <lineage>
        <taxon>Bacteria</taxon>
        <taxon>Bacillati</taxon>
        <taxon>Actinomycetota</taxon>
        <taxon>Actinomycetes</taxon>
        <taxon>Pseudonocardiales</taxon>
        <taxon>Pseudonocardiaceae</taxon>
        <taxon>Pseudonocardia</taxon>
    </lineage>
</organism>
<dbReference type="Gene3D" id="1.10.101.10">
    <property type="entry name" value="PGBD-like superfamily/PGBD"/>
    <property type="match status" value="1"/>
</dbReference>
<evidence type="ECO:0000313" key="4">
    <source>
        <dbReference type="EMBL" id="MDT0350158.1"/>
    </source>
</evidence>
<feature type="region of interest" description="Disordered" evidence="1">
    <location>
        <begin position="1"/>
        <end position="21"/>
    </location>
</feature>
<name>A0ABU2N9K1_9PSEU</name>
<dbReference type="RefSeq" id="WP_311556179.1">
    <property type="nucleotide sequence ID" value="NZ_JAVREJ010000006.1"/>
</dbReference>
<evidence type="ECO:0000313" key="5">
    <source>
        <dbReference type="Proteomes" id="UP001183202"/>
    </source>
</evidence>
<dbReference type="InterPro" id="IPR036365">
    <property type="entry name" value="PGBD-like_sf"/>
</dbReference>
<evidence type="ECO:0000256" key="2">
    <source>
        <dbReference type="SAM" id="Phobius"/>
    </source>
</evidence>
<accession>A0ABU2N9K1</accession>
<dbReference type="Pfam" id="PF01471">
    <property type="entry name" value="PG_binding_1"/>
    <property type="match status" value="1"/>
</dbReference>
<evidence type="ECO:0000259" key="3">
    <source>
        <dbReference type="Pfam" id="PF01471"/>
    </source>
</evidence>
<protein>
    <submittedName>
        <fullName evidence="4">Peptidoglycan-binding domain-containing protein</fullName>
    </submittedName>
</protein>
<keyword evidence="2" id="KW-0472">Membrane</keyword>
<dbReference type="Proteomes" id="UP001183202">
    <property type="component" value="Unassembled WGS sequence"/>
</dbReference>
<feature type="transmembrane region" description="Helical" evidence="2">
    <location>
        <begin position="24"/>
        <end position="48"/>
    </location>
</feature>
<dbReference type="InterPro" id="IPR002477">
    <property type="entry name" value="Peptidoglycan-bd-like"/>
</dbReference>
<gene>
    <name evidence="4" type="ORF">RM445_11550</name>
</gene>
<feature type="domain" description="Peptidoglycan binding-like" evidence="3">
    <location>
        <begin position="87"/>
        <end position="141"/>
    </location>
</feature>
<dbReference type="EMBL" id="JAVREJ010000006">
    <property type="protein sequence ID" value="MDT0350158.1"/>
    <property type="molecule type" value="Genomic_DNA"/>
</dbReference>
<comment type="caution">
    <text evidence="4">The sequence shown here is derived from an EMBL/GenBank/DDBJ whole genome shotgun (WGS) entry which is preliminary data.</text>
</comment>
<evidence type="ECO:0000256" key="1">
    <source>
        <dbReference type="SAM" id="MobiDB-lite"/>
    </source>
</evidence>
<dbReference type="InterPro" id="IPR036366">
    <property type="entry name" value="PGBDSf"/>
</dbReference>
<sequence>MTTTTPTTPVGTTDSPARSSRGRAAVVAAVGVLAGAGIATAVVLGMGIGSAQQSTPAPAPAAHATAVVPHRAPAIPSSRVAPTAPSAAVETLQRELARLDYYEGSFTGTMNNQTVVAITYLQRDAGLPQTGTMNAATQQALATMLAQGNNQMGS</sequence>
<keyword evidence="2" id="KW-1133">Transmembrane helix</keyword>
<reference evidence="5" key="1">
    <citation type="submission" date="2023-07" db="EMBL/GenBank/DDBJ databases">
        <title>30 novel species of actinomycetes from the DSMZ collection.</title>
        <authorList>
            <person name="Nouioui I."/>
        </authorList>
    </citation>
    <scope>NUCLEOTIDE SEQUENCE [LARGE SCALE GENOMIC DNA]</scope>
    <source>
        <strain evidence="5">DSM 45834</strain>
    </source>
</reference>
<keyword evidence="2" id="KW-0812">Transmembrane</keyword>
<keyword evidence="5" id="KW-1185">Reference proteome</keyword>
<feature type="compositionally biased region" description="Low complexity" evidence="1">
    <location>
        <begin position="1"/>
        <end position="13"/>
    </location>
</feature>
<dbReference type="SUPFAM" id="SSF47090">
    <property type="entry name" value="PGBD-like"/>
    <property type="match status" value="1"/>
</dbReference>
<proteinExistence type="predicted"/>